<dbReference type="EMBL" id="CP013729">
    <property type="protein sequence ID" value="ALV08978.1"/>
    <property type="molecule type" value="Genomic_DNA"/>
</dbReference>
<dbReference type="STRING" id="76731.RD2015_4537"/>
<dbReference type="AlphaFoldDB" id="A0A0U3LRB4"/>
<reference evidence="1 2" key="1">
    <citation type="submission" date="2015-12" db="EMBL/GenBank/DDBJ databases">
        <title>Complete genome of Roseateles depolymerans KCTC 42856.</title>
        <authorList>
            <person name="Kim K.M."/>
        </authorList>
    </citation>
    <scope>NUCLEOTIDE SEQUENCE [LARGE SCALE GENOMIC DNA]</scope>
    <source>
        <strain evidence="1 2">KCTC 42856</strain>
    </source>
</reference>
<dbReference type="KEGG" id="rdp:RD2015_4537"/>
<dbReference type="RefSeq" id="WP_147307197.1">
    <property type="nucleotide sequence ID" value="NZ_QUMT01000007.1"/>
</dbReference>
<keyword evidence="2" id="KW-1185">Reference proteome</keyword>
<evidence type="ECO:0000313" key="2">
    <source>
        <dbReference type="Proteomes" id="UP000060699"/>
    </source>
</evidence>
<accession>A0A0U3LRB4</accession>
<organism evidence="1 2">
    <name type="scientific">Roseateles depolymerans</name>
    <dbReference type="NCBI Taxonomy" id="76731"/>
    <lineage>
        <taxon>Bacteria</taxon>
        <taxon>Pseudomonadati</taxon>
        <taxon>Pseudomonadota</taxon>
        <taxon>Betaproteobacteria</taxon>
        <taxon>Burkholderiales</taxon>
        <taxon>Sphaerotilaceae</taxon>
        <taxon>Roseateles</taxon>
    </lineage>
</organism>
<evidence type="ECO:0000313" key="1">
    <source>
        <dbReference type="EMBL" id="ALV08978.1"/>
    </source>
</evidence>
<dbReference type="Proteomes" id="UP000060699">
    <property type="component" value="Chromosome"/>
</dbReference>
<protein>
    <submittedName>
        <fullName evidence="1">Uncharacterized protein</fullName>
    </submittedName>
</protein>
<proteinExistence type="predicted"/>
<name>A0A0U3LRB4_9BURK</name>
<gene>
    <name evidence="1" type="ORF">RD2015_4537</name>
</gene>
<sequence>MSFPLPSASGFVPSAAHHADGTDSDPVPSGRRRTSLAKLDFSALPDPTPAIITRETVEYWHERAMSLRLRLETHIAQHEPTLTPHLTARFHRCKELENSIFEARNGPFKSRFETTEDVRARNDFNQIKANLGAICGILRDHPVADALILFRDMAQGVDEASAVTRHLSRRGDDPSTRNHLTTINGLILKMDRAATLDDGRRSLAQLRTYLEPLTYSSSGVLPALARFPLPRSRQGGMPL</sequence>